<dbReference type="SUPFAM" id="SSF50249">
    <property type="entry name" value="Nucleic acid-binding proteins"/>
    <property type="match status" value="1"/>
</dbReference>
<name>A0A1C4H3P3_9BIFI</name>
<dbReference type="CDD" id="cd04496">
    <property type="entry name" value="SSB_OBF"/>
    <property type="match status" value="1"/>
</dbReference>
<dbReference type="Pfam" id="PF00436">
    <property type="entry name" value="SSB"/>
    <property type="match status" value="1"/>
</dbReference>
<dbReference type="STRING" id="1505727.GA0061077_0684"/>
<evidence type="ECO:0000313" key="4">
    <source>
        <dbReference type="EMBL" id="SCC79342.1"/>
    </source>
</evidence>
<dbReference type="Proteomes" id="UP000242610">
    <property type="component" value="Unassembled WGS sequence"/>
</dbReference>
<accession>A0A1C4H3P3</accession>
<dbReference type="PROSITE" id="PS50935">
    <property type="entry name" value="SSB"/>
    <property type="match status" value="1"/>
</dbReference>
<gene>
    <name evidence="4" type="ORF">GA0061077_0684</name>
</gene>
<evidence type="ECO:0000313" key="5">
    <source>
        <dbReference type="Proteomes" id="UP000242610"/>
    </source>
</evidence>
<sequence length="184" mass="20019">MEGVEMAQQGVATISGFMGTDPQSFGKEGGVTACSFRVGCTPRYFNAVANKWRDRPTTWITVKVFRTLAKNVLSSLRKGDPVVVTGALATEEWEHDGTKRSKIVMEATSVGHDLNFGISVFQRDKPNLGEPEGGDMHPDDGVVDSDLNDNEQTLSRRKNNDPWDASVVFEQPDTVSGQPAASES</sequence>
<dbReference type="InterPro" id="IPR012340">
    <property type="entry name" value="NA-bd_OB-fold"/>
</dbReference>
<evidence type="ECO:0000256" key="2">
    <source>
        <dbReference type="PROSITE-ProRule" id="PRU00252"/>
    </source>
</evidence>
<dbReference type="AlphaFoldDB" id="A0A1C4H3P3"/>
<dbReference type="InterPro" id="IPR000424">
    <property type="entry name" value="Primosome_PriB/ssb"/>
</dbReference>
<dbReference type="GO" id="GO:0006260">
    <property type="term" value="P:DNA replication"/>
    <property type="evidence" value="ECO:0007669"/>
    <property type="project" value="InterPro"/>
</dbReference>
<dbReference type="PANTHER" id="PTHR10302:SF0">
    <property type="entry name" value="SINGLE-STRANDED DNA-BINDING PROTEIN, MITOCHONDRIAL"/>
    <property type="match status" value="1"/>
</dbReference>
<organism evidence="4 5">
    <name type="scientific">Bifidobacterium commune</name>
    <dbReference type="NCBI Taxonomy" id="1505727"/>
    <lineage>
        <taxon>Bacteria</taxon>
        <taxon>Bacillati</taxon>
        <taxon>Actinomycetota</taxon>
        <taxon>Actinomycetes</taxon>
        <taxon>Bifidobacteriales</taxon>
        <taxon>Bifidobacteriaceae</taxon>
        <taxon>Bifidobacterium</taxon>
    </lineage>
</organism>
<dbReference type="GO" id="GO:0009295">
    <property type="term" value="C:nucleoid"/>
    <property type="evidence" value="ECO:0007669"/>
    <property type="project" value="TreeGrafter"/>
</dbReference>
<feature type="region of interest" description="Disordered" evidence="3">
    <location>
        <begin position="123"/>
        <end position="184"/>
    </location>
</feature>
<evidence type="ECO:0000256" key="1">
    <source>
        <dbReference type="ARBA" id="ARBA00023125"/>
    </source>
</evidence>
<dbReference type="PANTHER" id="PTHR10302">
    <property type="entry name" value="SINGLE-STRANDED DNA-BINDING PROTEIN"/>
    <property type="match status" value="1"/>
</dbReference>
<dbReference type="Gene3D" id="2.40.50.140">
    <property type="entry name" value="Nucleic acid-binding proteins"/>
    <property type="match status" value="1"/>
</dbReference>
<reference evidence="5" key="1">
    <citation type="submission" date="2016-08" db="EMBL/GenBank/DDBJ databases">
        <authorList>
            <person name="Varghese N."/>
            <person name="Submissions Spin"/>
        </authorList>
    </citation>
    <scope>NUCLEOTIDE SEQUENCE [LARGE SCALE GENOMIC DNA]</scope>
    <source>
        <strain evidence="5">R-52791</strain>
    </source>
</reference>
<feature type="compositionally biased region" description="Polar residues" evidence="3">
    <location>
        <begin position="173"/>
        <end position="184"/>
    </location>
</feature>
<keyword evidence="5" id="KW-1185">Reference proteome</keyword>
<proteinExistence type="predicted"/>
<dbReference type="EMBL" id="FMBL01000001">
    <property type="protein sequence ID" value="SCC79342.1"/>
    <property type="molecule type" value="Genomic_DNA"/>
</dbReference>
<keyword evidence="1 2" id="KW-0238">DNA-binding</keyword>
<protein>
    <submittedName>
        <fullName evidence="4">Single-strand DNA-binding protein</fullName>
    </submittedName>
</protein>
<dbReference type="GO" id="GO:0003697">
    <property type="term" value="F:single-stranded DNA binding"/>
    <property type="evidence" value="ECO:0007669"/>
    <property type="project" value="InterPro"/>
</dbReference>
<dbReference type="InterPro" id="IPR011344">
    <property type="entry name" value="ssDNA-bd"/>
</dbReference>
<evidence type="ECO:0000256" key="3">
    <source>
        <dbReference type="SAM" id="MobiDB-lite"/>
    </source>
</evidence>